<name>A0A5B7SRQ6_9FLAO</name>
<protein>
    <submittedName>
        <fullName evidence="1">Uncharacterized protein</fullName>
    </submittedName>
</protein>
<sequence length="167" mass="17954">MKSKILLLVMATTLICSCSKDDDKSSETDSSAIVGSWQATELRIDDQTASDDAKNGRDALDFLTARDCYVITFTFNQDLTVVAENSVNYLRPGVNAEGTGLDIPCPTEKDTDTSTYVYDGTTLSILNSDGQTVTTAATVDGDTLTIDASGLDIPNFNASGELIFERR</sequence>
<dbReference type="OrthoDB" id="1434105at2"/>
<dbReference type="Proteomes" id="UP000310017">
    <property type="component" value="Chromosome"/>
</dbReference>
<dbReference type="EMBL" id="CP040710">
    <property type="protein sequence ID" value="QCX01247.1"/>
    <property type="molecule type" value="Genomic_DNA"/>
</dbReference>
<evidence type="ECO:0000313" key="1">
    <source>
        <dbReference type="EMBL" id="QCX01247.1"/>
    </source>
</evidence>
<organism evidence="1 2">
    <name type="scientific">Aggregatimonas sangjinii</name>
    <dbReference type="NCBI Taxonomy" id="2583587"/>
    <lineage>
        <taxon>Bacteria</taxon>
        <taxon>Pseudomonadati</taxon>
        <taxon>Bacteroidota</taxon>
        <taxon>Flavobacteriia</taxon>
        <taxon>Flavobacteriales</taxon>
        <taxon>Flavobacteriaceae</taxon>
        <taxon>Aggregatimonas</taxon>
    </lineage>
</organism>
<dbReference type="PROSITE" id="PS51257">
    <property type="entry name" value="PROKAR_LIPOPROTEIN"/>
    <property type="match status" value="1"/>
</dbReference>
<proteinExistence type="predicted"/>
<gene>
    <name evidence="1" type="ORF">FGM00_14425</name>
</gene>
<keyword evidence="2" id="KW-1185">Reference proteome</keyword>
<dbReference type="RefSeq" id="WP_138853586.1">
    <property type="nucleotide sequence ID" value="NZ_CP040710.1"/>
</dbReference>
<evidence type="ECO:0000313" key="2">
    <source>
        <dbReference type="Proteomes" id="UP000310017"/>
    </source>
</evidence>
<dbReference type="AlphaFoldDB" id="A0A5B7SRQ6"/>
<accession>A0A5B7SRQ6</accession>
<dbReference type="KEGG" id="asag:FGM00_14425"/>
<reference evidence="1 2" key="1">
    <citation type="submission" date="2019-05" db="EMBL/GenBank/DDBJ databases">
        <title>Genome sequencing of F202Z8.</title>
        <authorList>
            <person name="Kwon Y.M."/>
        </authorList>
    </citation>
    <scope>NUCLEOTIDE SEQUENCE [LARGE SCALE GENOMIC DNA]</scope>
    <source>
        <strain evidence="1 2">F202Z8</strain>
    </source>
</reference>